<evidence type="ECO:0000313" key="1">
    <source>
        <dbReference type="EMBL" id="MBP2027929.1"/>
    </source>
</evidence>
<evidence type="ECO:0000313" key="2">
    <source>
        <dbReference type="Proteomes" id="UP001314903"/>
    </source>
</evidence>
<dbReference type="RefSeq" id="WP_209660986.1">
    <property type="nucleotide sequence ID" value="NZ_JAGGLI010000018.1"/>
</dbReference>
<protein>
    <recommendedName>
        <fullName evidence="3">Nucleoid-associated protein</fullName>
    </recommendedName>
</protein>
<dbReference type="InterPro" id="IPR007358">
    <property type="entry name" value="Nucleoid_associated_NdpA"/>
</dbReference>
<sequence>MFEIGKLEFLKAVIHVLNVENDTPLCSTFEVDQEDSLTFGFIEAGLNSILASKDMKWGRFSEADSVVKASCNILSENLSAFMDMTKEISYDLFKLMKENPSMPSGDLLCVLFLMDDVPYLGVMKYNYKTFLTRKVEAIRDGQSISIVRDSSLFATNRHKADEGFVVHLMHMDIALLDKKYEINGDKVNYLKENFIKCESGNSEKEKLDIFNKVTKNIEDKYIGEDLEKKAKIKKAVYDAVMEDGALQVEKVVEKAFEENDEVRHIYKEALSKAGIADEEIEVTESSLKRKYEMQKITTETGIEIKIPVDYYGDDTKLEFVSNGDGSVSIVIKNVGSLQS</sequence>
<keyword evidence="2" id="KW-1185">Reference proteome</keyword>
<dbReference type="Pfam" id="PF04245">
    <property type="entry name" value="NA37"/>
    <property type="match status" value="1"/>
</dbReference>
<accession>A0ABS4KJH3</accession>
<name>A0ABS4KJH3_9FIRM</name>
<proteinExistence type="predicted"/>
<organism evidence="1 2">
    <name type="scientific">Acetoanaerobium pronyense</name>
    <dbReference type="NCBI Taxonomy" id="1482736"/>
    <lineage>
        <taxon>Bacteria</taxon>
        <taxon>Bacillati</taxon>
        <taxon>Bacillota</taxon>
        <taxon>Clostridia</taxon>
        <taxon>Peptostreptococcales</taxon>
        <taxon>Filifactoraceae</taxon>
        <taxon>Acetoanaerobium</taxon>
    </lineage>
</organism>
<comment type="caution">
    <text evidence="1">The sequence shown here is derived from an EMBL/GenBank/DDBJ whole genome shotgun (WGS) entry which is preliminary data.</text>
</comment>
<evidence type="ECO:0008006" key="3">
    <source>
        <dbReference type="Google" id="ProtNLM"/>
    </source>
</evidence>
<gene>
    <name evidence="1" type="ORF">J2Z35_001727</name>
</gene>
<reference evidence="1 2" key="1">
    <citation type="submission" date="2021-03" db="EMBL/GenBank/DDBJ databases">
        <title>Genomic Encyclopedia of Type Strains, Phase IV (KMG-IV): sequencing the most valuable type-strain genomes for metagenomic binning, comparative biology and taxonomic classification.</title>
        <authorList>
            <person name="Goeker M."/>
        </authorList>
    </citation>
    <scope>NUCLEOTIDE SEQUENCE [LARGE SCALE GENOMIC DNA]</scope>
    <source>
        <strain evidence="1 2">DSM 27512</strain>
    </source>
</reference>
<dbReference type="EMBL" id="JAGGLI010000018">
    <property type="protein sequence ID" value="MBP2027929.1"/>
    <property type="molecule type" value="Genomic_DNA"/>
</dbReference>
<dbReference type="Proteomes" id="UP001314903">
    <property type="component" value="Unassembled WGS sequence"/>
</dbReference>